<evidence type="ECO:0000313" key="1">
    <source>
        <dbReference type="EMBL" id="KAK3763853.1"/>
    </source>
</evidence>
<dbReference type="EMBL" id="JAWDGP010004497">
    <property type="protein sequence ID" value="KAK3763853.1"/>
    <property type="molecule type" value="Genomic_DNA"/>
</dbReference>
<dbReference type="Proteomes" id="UP001283361">
    <property type="component" value="Unassembled WGS sequence"/>
</dbReference>
<sequence>MIPNGGIFMTPRLRTQRRVGQKKVIKTMNKQRSSWEVSLLLEAVATLYTPSNHLIHCRDAFENVPFYYGEIATIDSETLLSWDVTESFCPELKAFRRKLSATGRARENPTIPGPEGIRPPSRAPLAVLQTKVWGSDRRSGLQVINTASILYVILVNK</sequence>
<accession>A0AAE0Z6Q1</accession>
<evidence type="ECO:0000313" key="2">
    <source>
        <dbReference type="Proteomes" id="UP001283361"/>
    </source>
</evidence>
<organism evidence="1 2">
    <name type="scientific">Elysia crispata</name>
    <name type="common">lettuce slug</name>
    <dbReference type="NCBI Taxonomy" id="231223"/>
    <lineage>
        <taxon>Eukaryota</taxon>
        <taxon>Metazoa</taxon>
        <taxon>Spiralia</taxon>
        <taxon>Lophotrochozoa</taxon>
        <taxon>Mollusca</taxon>
        <taxon>Gastropoda</taxon>
        <taxon>Heterobranchia</taxon>
        <taxon>Euthyneura</taxon>
        <taxon>Panpulmonata</taxon>
        <taxon>Sacoglossa</taxon>
        <taxon>Placobranchoidea</taxon>
        <taxon>Plakobranchidae</taxon>
        <taxon>Elysia</taxon>
    </lineage>
</organism>
<name>A0AAE0Z6Q1_9GAST</name>
<comment type="caution">
    <text evidence="1">The sequence shown here is derived from an EMBL/GenBank/DDBJ whole genome shotgun (WGS) entry which is preliminary data.</text>
</comment>
<reference evidence="1" key="1">
    <citation type="journal article" date="2023" name="G3 (Bethesda)">
        <title>A reference genome for the long-term kleptoplast-retaining sea slug Elysia crispata morphotype clarki.</title>
        <authorList>
            <person name="Eastman K.E."/>
            <person name="Pendleton A.L."/>
            <person name="Shaikh M.A."/>
            <person name="Suttiyut T."/>
            <person name="Ogas R."/>
            <person name="Tomko P."/>
            <person name="Gavelis G."/>
            <person name="Widhalm J.R."/>
            <person name="Wisecaver J.H."/>
        </authorList>
    </citation>
    <scope>NUCLEOTIDE SEQUENCE</scope>
    <source>
        <strain evidence="1">ECLA1</strain>
    </source>
</reference>
<protein>
    <submittedName>
        <fullName evidence="1">Uncharacterized protein</fullName>
    </submittedName>
</protein>
<proteinExistence type="predicted"/>
<keyword evidence="2" id="KW-1185">Reference proteome</keyword>
<gene>
    <name evidence="1" type="ORF">RRG08_050217</name>
</gene>
<dbReference type="AlphaFoldDB" id="A0AAE0Z6Q1"/>